<comment type="similarity">
    <text evidence="1">Belongs to the disease resistance NB-LRR family.</text>
</comment>
<dbReference type="SMART" id="SM00382">
    <property type="entry name" value="AAA"/>
    <property type="match status" value="1"/>
</dbReference>
<evidence type="ECO:0000313" key="8">
    <source>
        <dbReference type="Proteomes" id="UP001652660"/>
    </source>
</evidence>
<sequence length="1248" mass="141713">MAIQDVALSIVGPFVEKCVNPILRQFKYLIFYKSNVQTLSNEINGLGLQQAEVQRLIDAAENNAEKIKPTVTDWMKNVDDLKKEAYTISQGMESVEVNCFNIVRLPNLKSCYLLGRRAAKKTDVAQKLIGEGKFDQVGYISPLGKMPFSEQTQSSKEGLVSQMLKKKEVIEALKQDKTSLVAICGMPGVGKTFLAEQIADQVKFEKLFDEVAKANLSQIPNTRTVQDQLAEQLGLKISEETDRVRAERMYTRLSNGEKRILVILDDVQEEVDFKSLGIPVRGERKGLKVLLTSRLSHVCSRMGAEIFEVGALPKEEARHLFKEVVGISDDSTLSDVSNQVADECKGLPLAIIVVAKAFKSNHTTPESWNIALRQLKKYTMRDIEGVQDLVFSSIKWSYDHLESVEAKSLLLLCSLFPEDYSIPLECLVRYGKGLQLFQDRETLGDARDRVHMLINELKKYYLLVSDGEQKDSVKLHNVVRDVCLSIASKGEHVFLVRNARVEERHPYTAISLTVKDYTVQLLPFGKKSPWLKLLRLVFQSNTLYLSIDSFVGMEVLRVMEINNAYIEFTVLWPAQNLASIRTLCLDGCTLRTGTSSMIGYMTQLEILSFFQSALEDDQFPRKIAQMSNLKLLDLRVRRSLQPLPRGILSSLKKLEELYLAPDYHLHLGRDKEEERECIKEIISLSNLECLQIHVYDLNLLLQLLHGFPAQRLSRFLIEGAAYNMGWRDLSRDFQFGRTFELHLSQDEQLKQALDPAVTSIVKRAENLTLDLYDVSSLRNLVSDLDKDGFANLKRLQLVSGVCQCLVDSTTNLVAPHVFGDLVCMNIVECSLQEICRGNLPPRCFSQLQEVKLQTVDTIKYLWMGPIEPPSLCNLSVIEVTYCDQITILFSQSVLKCLVKLQSLTTENCKELENIVMREESKKKEVLELPQLKVLVHKHTNLMGFGSKDDAADAFFHQVSLASLEELEFGPNTSDVQLIIGGEMPSQSLENLKFLRLEDCQVRWIAKADGVIILQNLQRLEAHGCDRMKSLFEFEGLKVPRQSHEELAILPKLESLTLRSSGLTHIWRNFPTGVQVFRNLRNLKVWHCRLLQCLFYPPCVANMLVSLEVLVIGCCDEMHGVIGEEDEEISQEDGVGNHREIALERTNKEFVFPKLSSLSFVNLQNLGSFSGSHREDCDLKFPSLTQLEIWGCPELKKLCSGKWDAPLLKKVKVTENTYIPVDLKDRELSFFTTSEIFGFRRLVENRWKS</sequence>
<dbReference type="InterPro" id="IPR057135">
    <property type="entry name" value="At4g27190-like_LRR"/>
</dbReference>
<dbReference type="InterPro" id="IPR002182">
    <property type="entry name" value="NB-ARC"/>
</dbReference>
<evidence type="ECO:0000313" key="9">
    <source>
        <dbReference type="RefSeq" id="XP_027066370.1"/>
    </source>
</evidence>
<evidence type="ECO:0000256" key="2">
    <source>
        <dbReference type="ARBA" id="ARBA00022614"/>
    </source>
</evidence>
<dbReference type="PANTHER" id="PTHR33463">
    <property type="entry name" value="NB-ARC DOMAIN-CONTAINING PROTEIN-RELATED"/>
    <property type="match status" value="1"/>
</dbReference>
<keyword evidence="4" id="KW-0547">Nucleotide-binding</keyword>
<dbReference type="GO" id="GO:0005524">
    <property type="term" value="F:ATP binding"/>
    <property type="evidence" value="ECO:0007669"/>
    <property type="project" value="UniProtKB-KW"/>
</dbReference>
<dbReference type="RefSeq" id="XP_027066370.1">
    <property type="nucleotide sequence ID" value="XM_027210569.2"/>
</dbReference>
<protein>
    <submittedName>
        <fullName evidence="9">Disease resistance protein At4g27190</fullName>
    </submittedName>
</protein>
<dbReference type="Proteomes" id="UP001652660">
    <property type="component" value="Chromosome 6c"/>
</dbReference>
<dbReference type="InterPro" id="IPR027417">
    <property type="entry name" value="P-loop_NTPase"/>
</dbReference>
<dbReference type="InterPro" id="IPR042197">
    <property type="entry name" value="Apaf_helical"/>
</dbReference>
<dbReference type="Gene3D" id="1.10.10.10">
    <property type="entry name" value="Winged helix-like DNA-binding domain superfamily/Winged helix DNA-binding domain"/>
    <property type="match status" value="1"/>
</dbReference>
<dbReference type="PANTHER" id="PTHR33463:SF203">
    <property type="entry name" value="AAA+ ATPASE DOMAIN-CONTAINING PROTEIN"/>
    <property type="match status" value="1"/>
</dbReference>
<dbReference type="Pfam" id="PF23247">
    <property type="entry name" value="LRR_RPS2"/>
    <property type="match status" value="2"/>
</dbReference>
<gene>
    <name evidence="9" type="primary">LOC113692202</name>
</gene>
<dbReference type="InterPro" id="IPR050905">
    <property type="entry name" value="Plant_NBS-LRR"/>
</dbReference>
<dbReference type="Gene3D" id="3.40.50.300">
    <property type="entry name" value="P-loop containing nucleotide triphosphate hydrolases"/>
    <property type="match status" value="1"/>
</dbReference>
<evidence type="ECO:0000256" key="4">
    <source>
        <dbReference type="ARBA" id="ARBA00022741"/>
    </source>
</evidence>
<keyword evidence="5" id="KW-0611">Plant defense</keyword>
<dbReference type="Pfam" id="PF00931">
    <property type="entry name" value="NB-ARC"/>
    <property type="match status" value="1"/>
</dbReference>
<dbReference type="InterPro" id="IPR036388">
    <property type="entry name" value="WH-like_DNA-bd_sf"/>
</dbReference>
<reference evidence="8" key="1">
    <citation type="journal article" date="2025" name="Foods">
        <title>Unveiling the Microbial Signatures of Arabica Coffee Cherries: Insights into Ripeness Specific Diversity, Functional Traits, and Implications for Quality and Safety.</title>
        <authorList>
            <consortium name="RefSeq"/>
            <person name="Tenea G.N."/>
            <person name="Cifuentes V."/>
            <person name="Reyes P."/>
            <person name="Cevallos-Vallejos M."/>
        </authorList>
    </citation>
    <scope>NUCLEOTIDE SEQUENCE [LARGE SCALE GENOMIC DNA]</scope>
</reference>
<evidence type="ECO:0000256" key="6">
    <source>
        <dbReference type="ARBA" id="ARBA00022840"/>
    </source>
</evidence>
<dbReference type="InterPro" id="IPR003593">
    <property type="entry name" value="AAA+_ATPase"/>
</dbReference>
<proteinExistence type="inferred from homology"/>
<keyword evidence="2" id="KW-0433">Leucine-rich repeat</keyword>
<evidence type="ECO:0000256" key="5">
    <source>
        <dbReference type="ARBA" id="ARBA00022821"/>
    </source>
</evidence>
<keyword evidence="8" id="KW-1185">Reference proteome</keyword>
<keyword evidence="3" id="KW-0677">Repeat</keyword>
<dbReference type="FunFam" id="3.40.50.300:FF:001091">
    <property type="entry name" value="Probable disease resistance protein At1g61300"/>
    <property type="match status" value="1"/>
</dbReference>
<dbReference type="GO" id="GO:0006952">
    <property type="term" value="P:defense response"/>
    <property type="evidence" value="ECO:0007669"/>
    <property type="project" value="UniProtKB-KW"/>
</dbReference>
<evidence type="ECO:0000256" key="3">
    <source>
        <dbReference type="ARBA" id="ARBA00022737"/>
    </source>
</evidence>
<dbReference type="InterPro" id="IPR032675">
    <property type="entry name" value="LRR_dom_sf"/>
</dbReference>
<dbReference type="Gene3D" id="1.10.8.430">
    <property type="entry name" value="Helical domain of apoptotic protease-activating factors"/>
    <property type="match status" value="1"/>
</dbReference>
<evidence type="ECO:0000259" key="7">
    <source>
        <dbReference type="SMART" id="SM00382"/>
    </source>
</evidence>
<evidence type="ECO:0000256" key="1">
    <source>
        <dbReference type="ARBA" id="ARBA00008894"/>
    </source>
</evidence>
<dbReference type="Gene3D" id="3.80.10.10">
    <property type="entry name" value="Ribonuclease Inhibitor"/>
    <property type="match status" value="2"/>
</dbReference>
<dbReference type="SUPFAM" id="SSF52540">
    <property type="entry name" value="P-loop containing nucleoside triphosphate hydrolases"/>
    <property type="match status" value="1"/>
</dbReference>
<name>A0A6P6SJQ3_COFAR</name>
<keyword evidence="6" id="KW-0067">ATP-binding</keyword>
<feature type="domain" description="AAA+ ATPase" evidence="7">
    <location>
        <begin position="177"/>
        <end position="331"/>
    </location>
</feature>
<reference evidence="9" key="2">
    <citation type="submission" date="2025-08" db="UniProtKB">
        <authorList>
            <consortium name="RefSeq"/>
        </authorList>
    </citation>
    <scope>IDENTIFICATION</scope>
    <source>
        <tissue evidence="9">Leaves</tissue>
    </source>
</reference>
<dbReference type="AlphaFoldDB" id="A0A6P6SJQ3"/>
<dbReference type="GO" id="GO:0043531">
    <property type="term" value="F:ADP binding"/>
    <property type="evidence" value="ECO:0007669"/>
    <property type="project" value="InterPro"/>
</dbReference>
<dbReference type="PRINTS" id="PR00364">
    <property type="entry name" value="DISEASERSIST"/>
</dbReference>
<dbReference type="GeneID" id="113692202"/>
<dbReference type="SUPFAM" id="SSF52058">
    <property type="entry name" value="L domain-like"/>
    <property type="match status" value="1"/>
</dbReference>
<dbReference type="OrthoDB" id="1579323at2759"/>
<organism evidence="8 9">
    <name type="scientific">Coffea arabica</name>
    <name type="common">Arabian coffee</name>
    <dbReference type="NCBI Taxonomy" id="13443"/>
    <lineage>
        <taxon>Eukaryota</taxon>
        <taxon>Viridiplantae</taxon>
        <taxon>Streptophyta</taxon>
        <taxon>Embryophyta</taxon>
        <taxon>Tracheophyta</taxon>
        <taxon>Spermatophyta</taxon>
        <taxon>Magnoliopsida</taxon>
        <taxon>eudicotyledons</taxon>
        <taxon>Gunneridae</taxon>
        <taxon>Pentapetalae</taxon>
        <taxon>asterids</taxon>
        <taxon>lamiids</taxon>
        <taxon>Gentianales</taxon>
        <taxon>Rubiaceae</taxon>
        <taxon>Ixoroideae</taxon>
        <taxon>Gardenieae complex</taxon>
        <taxon>Bertiereae - Coffeeae clade</taxon>
        <taxon>Coffeeae</taxon>
        <taxon>Coffea</taxon>
    </lineage>
</organism>
<accession>A0A6P6SJQ3</accession>